<keyword evidence="1" id="KW-0472">Membrane</keyword>
<proteinExistence type="predicted"/>
<dbReference type="EMBL" id="JACMSC010000010">
    <property type="protein sequence ID" value="KAG6504682.1"/>
    <property type="molecule type" value="Genomic_DNA"/>
</dbReference>
<comment type="caution">
    <text evidence="2">The sequence shown here is derived from an EMBL/GenBank/DDBJ whole genome shotgun (WGS) entry which is preliminary data.</text>
</comment>
<evidence type="ECO:0000313" key="2">
    <source>
        <dbReference type="EMBL" id="KAG6504682.1"/>
    </source>
</evidence>
<evidence type="ECO:0000313" key="3">
    <source>
        <dbReference type="Proteomes" id="UP000734854"/>
    </source>
</evidence>
<reference evidence="2 3" key="1">
    <citation type="submission" date="2020-08" db="EMBL/GenBank/DDBJ databases">
        <title>Plant Genome Project.</title>
        <authorList>
            <person name="Zhang R.-G."/>
        </authorList>
    </citation>
    <scope>NUCLEOTIDE SEQUENCE [LARGE SCALE GENOMIC DNA]</scope>
    <source>
        <tissue evidence="2">Rhizome</tissue>
    </source>
</reference>
<gene>
    <name evidence="2" type="ORF">ZIOFF_037018</name>
</gene>
<keyword evidence="1" id="KW-1133">Transmembrane helix</keyword>
<feature type="transmembrane region" description="Helical" evidence="1">
    <location>
        <begin position="47"/>
        <end position="65"/>
    </location>
</feature>
<name>A0A8J5GJD3_ZINOF</name>
<accession>A0A8J5GJD3</accession>
<keyword evidence="3" id="KW-1185">Reference proteome</keyword>
<protein>
    <submittedName>
        <fullName evidence="2">Uncharacterized protein</fullName>
    </submittedName>
</protein>
<dbReference type="AlphaFoldDB" id="A0A8J5GJD3"/>
<keyword evidence="1" id="KW-0812">Transmembrane</keyword>
<dbReference type="Proteomes" id="UP000734854">
    <property type="component" value="Unassembled WGS sequence"/>
</dbReference>
<evidence type="ECO:0000256" key="1">
    <source>
        <dbReference type="SAM" id="Phobius"/>
    </source>
</evidence>
<organism evidence="2 3">
    <name type="scientific">Zingiber officinale</name>
    <name type="common">Ginger</name>
    <name type="synonym">Amomum zingiber</name>
    <dbReference type="NCBI Taxonomy" id="94328"/>
    <lineage>
        <taxon>Eukaryota</taxon>
        <taxon>Viridiplantae</taxon>
        <taxon>Streptophyta</taxon>
        <taxon>Embryophyta</taxon>
        <taxon>Tracheophyta</taxon>
        <taxon>Spermatophyta</taxon>
        <taxon>Magnoliopsida</taxon>
        <taxon>Liliopsida</taxon>
        <taxon>Zingiberales</taxon>
        <taxon>Zingiberaceae</taxon>
        <taxon>Zingiber</taxon>
    </lineage>
</organism>
<sequence length="110" mass="11892">MSGSGAAYLMRNAGACIHSHGLESCLISHNDGQSFGKGVLSELWCEIWSLIFLLVLLGKFVFATTTKEFHCGLTLQMIVSGLLIRSCNNNLARLGLFRGEEATVQGQVCV</sequence>